<reference evidence="12" key="1">
    <citation type="submission" date="2020-04" db="EMBL/GenBank/DDBJ databases">
        <authorList>
            <person name="Zhang T."/>
        </authorList>
    </citation>
    <scope>NUCLEOTIDE SEQUENCE</scope>
    <source>
        <strain evidence="12">HKST-UBA11</strain>
    </source>
</reference>
<dbReference type="Gene3D" id="6.10.140.1330">
    <property type="match status" value="1"/>
</dbReference>
<dbReference type="GO" id="GO:0005886">
    <property type="term" value="C:plasma membrane"/>
    <property type="evidence" value="ECO:0007669"/>
    <property type="project" value="UniProtKB-SubCell"/>
</dbReference>
<sequence length="675" mass="76311">MHSEIYLEIVLAFSAMLLLASILFLFAKKLKFIPFPVLLVLAGLLLAPLNLELLSSFKLTPGLVLFILLPILLFESAFNFDSRVFKKIALPAFLIASIGLILSTIIVALPLYFIFDIPFLASFLLGSIVSSTDPVAILTILKKMGVPLKLNLLIDAESFFNDGTSLVLFKIVSLLLLQTSTNSSVSSMVIQGFGSFIYITLGGLIIGALLGILFSKIISFISDAHFVEIGLTIVLAFSSFIIAEEFLHVSGVISVLMAGLVLGNFGRNKISPRVFKQLTSIWHFLVFIATVVVFLLIGLKVNVALIFENWKIVSASIAAVLIARSTAVYSIGSIYNSFNESSNRLPMKWMHVINWGGLRGVLPLALSISLPDSFEFKDLFLIITYGIVLFTLFFNALSMKAVVKKLKLDSIDQTNQLEIIIIKLLITKQLLLHLDKLHTIKEITKEVYESQIKKVKKELKRLKDKFQHEYSIIPEEKYLYQTNKILLKYCLKTEKKTYESLYKKNVIGESIFSKLNAKIAQQIELIDLGKNQFKDKSSIEIETLVPHSERTFVHVLRDFIFGNSIDTIEEYYLYHKARFLGNEAVIDALDQFKAYDIYITTDEQVETVRETYEHLMEYNDATLYKLEQQFPSVTRTINECSCKAESHNLINELLTQYGEEERVSERALQNISITF</sequence>
<protein>
    <submittedName>
        <fullName evidence="12">Sodium:proton antiporter</fullName>
    </submittedName>
</protein>
<dbReference type="InterPro" id="IPR018422">
    <property type="entry name" value="Cation/H_exchanger_CPA1"/>
</dbReference>
<keyword evidence="4 10" id="KW-0812">Transmembrane</keyword>
<gene>
    <name evidence="12" type="ORF">KC717_02450</name>
</gene>
<feature type="transmembrane region" description="Helical" evidence="10">
    <location>
        <begin position="376"/>
        <end position="397"/>
    </location>
</feature>
<feature type="transmembrane region" description="Helical" evidence="10">
    <location>
        <begin position="310"/>
        <end position="331"/>
    </location>
</feature>
<evidence type="ECO:0000256" key="9">
    <source>
        <dbReference type="ARBA" id="ARBA00023201"/>
    </source>
</evidence>
<evidence type="ECO:0000256" key="7">
    <source>
        <dbReference type="ARBA" id="ARBA00023065"/>
    </source>
</evidence>
<comment type="subcellular location">
    <subcellularLocation>
        <location evidence="1">Cell membrane</location>
        <topology evidence="1">Multi-pass membrane protein</topology>
    </subcellularLocation>
</comment>
<evidence type="ECO:0000256" key="3">
    <source>
        <dbReference type="ARBA" id="ARBA00022475"/>
    </source>
</evidence>
<dbReference type="PANTHER" id="PTHR10110">
    <property type="entry name" value="SODIUM/HYDROGEN EXCHANGER"/>
    <property type="match status" value="1"/>
</dbReference>
<feature type="transmembrane region" description="Helical" evidence="10">
    <location>
        <begin position="189"/>
        <end position="214"/>
    </location>
</feature>
<evidence type="ECO:0000256" key="4">
    <source>
        <dbReference type="ARBA" id="ARBA00022692"/>
    </source>
</evidence>
<dbReference type="AlphaFoldDB" id="A0A955L8D8"/>
<feature type="transmembrane region" description="Helical" evidence="10">
    <location>
        <begin position="278"/>
        <end position="298"/>
    </location>
</feature>
<evidence type="ECO:0000256" key="5">
    <source>
        <dbReference type="ARBA" id="ARBA00022989"/>
    </source>
</evidence>
<evidence type="ECO:0000256" key="2">
    <source>
        <dbReference type="ARBA" id="ARBA00022448"/>
    </source>
</evidence>
<evidence type="ECO:0000256" key="1">
    <source>
        <dbReference type="ARBA" id="ARBA00004651"/>
    </source>
</evidence>
<dbReference type="InterPro" id="IPR006153">
    <property type="entry name" value="Cation/H_exchanger_TM"/>
</dbReference>
<dbReference type="PANTHER" id="PTHR10110:SF86">
    <property type="entry name" value="SODIUM_HYDROGEN EXCHANGER 7"/>
    <property type="match status" value="1"/>
</dbReference>
<evidence type="ECO:0000313" key="13">
    <source>
        <dbReference type="Proteomes" id="UP000754563"/>
    </source>
</evidence>
<keyword evidence="5 10" id="KW-1133">Transmembrane helix</keyword>
<organism evidence="12 13">
    <name type="scientific">Candidatus Dojkabacteria bacterium</name>
    <dbReference type="NCBI Taxonomy" id="2099670"/>
    <lineage>
        <taxon>Bacteria</taxon>
        <taxon>Candidatus Dojkabacteria</taxon>
    </lineage>
</organism>
<dbReference type="EMBL" id="JAGQLH010000022">
    <property type="protein sequence ID" value="MCA9385484.1"/>
    <property type="molecule type" value="Genomic_DNA"/>
</dbReference>
<feature type="transmembrane region" description="Helical" evidence="10">
    <location>
        <begin position="226"/>
        <end position="243"/>
    </location>
</feature>
<comment type="caution">
    <text evidence="12">The sequence shown here is derived from an EMBL/GenBank/DDBJ whole genome shotgun (WGS) entry which is preliminary data.</text>
</comment>
<feature type="transmembrane region" description="Helical" evidence="10">
    <location>
        <begin position="33"/>
        <end position="51"/>
    </location>
</feature>
<dbReference type="GO" id="GO:0015385">
    <property type="term" value="F:sodium:proton antiporter activity"/>
    <property type="evidence" value="ECO:0007669"/>
    <property type="project" value="InterPro"/>
</dbReference>
<dbReference type="GO" id="GO:0015386">
    <property type="term" value="F:potassium:proton antiporter activity"/>
    <property type="evidence" value="ECO:0007669"/>
    <property type="project" value="TreeGrafter"/>
</dbReference>
<keyword evidence="8 10" id="KW-0472">Membrane</keyword>
<name>A0A955L8D8_9BACT</name>
<feature type="transmembrane region" description="Helical" evidence="10">
    <location>
        <begin position="249"/>
        <end position="266"/>
    </location>
</feature>
<dbReference type="GO" id="GO:0051453">
    <property type="term" value="P:regulation of intracellular pH"/>
    <property type="evidence" value="ECO:0007669"/>
    <property type="project" value="TreeGrafter"/>
</dbReference>
<feature type="transmembrane region" description="Helical" evidence="10">
    <location>
        <begin position="63"/>
        <end position="80"/>
    </location>
</feature>
<keyword evidence="2" id="KW-0813">Transport</keyword>
<dbReference type="Proteomes" id="UP000754563">
    <property type="component" value="Unassembled WGS sequence"/>
</dbReference>
<accession>A0A955L8D8</accession>
<feature type="transmembrane region" description="Helical" evidence="10">
    <location>
        <begin position="92"/>
        <end position="113"/>
    </location>
</feature>
<dbReference type="GO" id="GO:0098719">
    <property type="term" value="P:sodium ion import across plasma membrane"/>
    <property type="evidence" value="ECO:0007669"/>
    <property type="project" value="TreeGrafter"/>
</dbReference>
<evidence type="ECO:0000256" key="6">
    <source>
        <dbReference type="ARBA" id="ARBA00023053"/>
    </source>
</evidence>
<evidence type="ECO:0000256" key="8">
    <source>
        <dbReference type="ARBA" id="ARBA00023136"/>
    </source>
</evidence>
<feature type="transmembrane region" description="Helical" evidence="10">
    <location>
        <begin position="6"/>
        <end position="26"/>
    </location>
</feature>
<dbReference type="Pfam" id="PF00999">
    <property type="entry name" value="Na_H_Exchanger"/>
    <property type="match status" value="1"/>
</dbReference>
<keyword evidence="6" id="KW-0915">Sodium</keyword>
<evidence type="ECO:0000313" key="12">
    <source>
        <dbReference type="EMBL" id="MCA9385484.1"/>
    </source>
</evidence>
<keyword evidence="9" id="KW-0739">Sodium transport</keyword>
<evidence type="ECO:0000256" key="10">
    <source>
        <dbReference type="SAM" id="Phobius"/>
    </source>
</evidence>
<keyword evidence="7" id="KW-0406">Ion transport</keyword>
<feature type="domain" description="Cation/H+ exchanger transmembrane" evidence="11">
    <location>
        <begin position="18"/>
        <end position="405"/>
    </location>
</feature>
<evidence type="ECO:0000259" key="11">
    <source>
        <dbReference type="Pfam" id="PF00999"/>
    </source>
</evidence>
<proteinExistence type="predicted"/>
<keyword evidence="3" id="KW-1003">Cell membrane</keyword>
<reference evidence="12" key="2">
    <citation type="journal article" date="2021" name="Microbiome">
        <title>Successional dynamics and alternative stable states in a saline activated sludge microbial community over 9 years.</title>
        <authorList>
            <person name="Wang Y."/>
            <person name="Ye J."/>
            <person name="Ju F."/>
            <person name="Liu L."/>
            <person name="Boyd J.A."/>
            <person name="Deng Y."/>
            <person name="Parks D.H."/>
            <person name="Jiang X."/>
            <person name="Yin X."/>
            <person name="Woodcroft B.J."/>
            <person name="Tyson G.W."/>
            <person name="Hugenholtz P."/>
            <person name="Polz M.F."/>
            <person name="Zhang T."/>
        </authorList>
    </citation>
    <scope>NUCLEOTIDE SEQUENCE</scope>
    <source>
        <strain evidence="12">HKST-UBA11</strain>
    </source>
</reference>
<feature type="transmembrane region" description="Helical" evidence="10">
    <location>
        <begin position="119"/>
        <end position="138"/>
    </location>
</feature>